<dbReference type="Proteomes" id="UP000799118">
    <property type="component" value="Unassembled WGS sequence"/>
</dbReference>
<name>A0A6A4HF63_9AGAR</name>
<feature type="region of interest" description="Disordered" evidence="1">
    <location>
        <begin position="1"/>
        <end position="47"/>
    </location>
</feature>
<evidence type="ECO:0000313" key="3">
    <source>
        <dbReference type="Proteomes" id="UP000799118"/>
    </source>
</evidence>
<evidence type="ECO:0000256" key="1">
    <source>
        <dbReference type="SAM" id="MobiDB-lite"/>
    </source>
</evidence>
<dbReference type="OrthoDB" id="3233731at2759"/>
<gene>
    <name evidence="2" type="ORF">BT96DRAFT_110982</name>
</gene>
<evidence type="ECO:0000313" key="2">
    <source>
        <dbReference type="EMBL" id="KAE9396450.1"/>
    </source>
</evidence>
<accession>A0A6A4HF63</accession>
<protein>
    <submittedName>
        <fullName evidence="2">Uncharacterized protein</fullName>
    </submittedName>
</protein>
<dbReference type="EMBL" id="ML769513">
    <property type="protein sequence ID" value="KAE9396450.1"/>
    <property type="molecule type" value="Genomic_DNA"/>
</dbReference>
<proteinExistence type="predicted"/>
<dbReference type="AlphaFoldDB" id="A0A6A4HF63"/>
<feature type="region of interest" description="Disordered" evidence="1">
    <location>
        <begin position="70"/>
        <end position="93"/>
    </location>
</feature>
<reference evidence="2" key="1">
    <citation type="journal article" date="2019" name="Environ. Microbiol.">
        <title>Fungal ecological strategies reflected in gene transcription - a case study of two litter decomposers.</title>
        <authorList>
            <person name="Barbi F."/>
            <person name="Kohler A."/>
            <person name="Barry K."/>
            <person name="Baskaran P."/>
            <person name="Daum C."/>
            <person name="Fauchery L."/>
            <person name="Ihrmark K."/>
            <person name="Kuo A."/>
            <person name="LaButti K."/>
            <person name="Lipzen A."/>
            <person name="Morin E."/>
            <person name="Grigoriev I.V."/>
            <person name="Henrissat B."/>
            <person name="Lindahl B."/>
            <person name="Martin F."/>
        </authorList>
    </citation>
    <scope>NUCLEOTIDE SEQUENCE</scope>
    <source>
        <strain evidence="2">JB14</strain>
    </source>
</reference>
<keyword evidence="3" id="KW-1185">Reference proteome</keyword>
<organism evidence="2 3">
    <name type="scientific">Gymnopus androsaceus JB14</name>
    <dbReference type="NCBI Taxonomy" id="1447944"/>
    <lineage>
        <taxon>Eukaryota</taxon>
        <taxon>Fungi</taxon>
        <taxon>Dikarya</taxon>
        <taxon>Basidiomycota</taxon>
        <taxon>Agaricomycotina</taxon>
        <taxon>Agaricomycetes</taxon>
        <taxon>Agaricomycetidae</taxon>
        <taxon>Agaricales</taxon>
        <taxon>Marasmiineae</taxon>
        <taxon>Omphalotaceae</taxon>
        <taxon>Gymnopus</taxon>
    </lineage>
</organism>
<sequence length="354" mass="37371">MLRRNRRKSISATASPEEPSLRPRSHSRSKSALATPSKKSSHPPLPPALASELLLMQFFDGGSLETHAKRVMQDQSRETAPAGADKGNLPLGTLYRDENGTLWRDEDEKLEREALLPPGTPESPIREWITFHPSGNGNSSPVLPGMALGVGATADSEERRGSLVSVTSSLSFSPHNIVTPADGYAYAMHVLRPEPPSPLSWSGSTAAPVSPTATVSTTTGMVIAAASGAQNKRNRRRPAPLMLNGSSAHNNAFDDSFIPSPRAVALASINPGAGRRRRSSTGGLGLSAPAACTEFVSTLGLKVADGSVLLKENIHTSEFDSESLATMGSRKALGKKISKLNLKVVKALFGGNAQ</sequence>